<accession>A0A858BT82</accession>
<evidence type="ECO:0000313" key="4">
    <source>
        <dbReference type="Proteomes" id="UP000466848"/>
    </source>
</evidence>
<evidence type="ECO:0000256" key="1">
    <source>
        <dbReference type="ARBA" id="ARBA00022676"/>
    </source>
</evidence>
<proteinExistence type="predicted"/>
<dbReference type="Pfam" id="PF13692">
    <property type="entry name" value="Glyco_trans_1_4"/>
    <property type="match status" value="1"/>
</dbReference>
<dbReference type="Proteomes" id="UP000466848">
    <property type="component" value="Chromosome"/>
</dbReference>
<keyword evidence="2 3" id="KW-0808">Transferase</keyword>
<gene>
    <name evidence="3" type="ORF">Ami103574_01975</name>
</gene>
<dbReference type="KEGG" id="abut:Ami103574_01975"/>
<dbReference type="PANTHER" id="PTHR12526:SF629">
    <property type="entry name" value="TEICHURONIC ACID BIOSYNTHESIS GLYCOSYLTRANSFERASE TUAH-RELATED"/>
    <property type="match status" value="1"/>
</dbReference>
<keyword evidence="4" id="KW-1185">Reference proteome</keyword>
<dbReference type="SUPFAM" id="SSF53756">
    <property type="entry name" value="UDP-Glycosyltransferase/glycogen phosphorylase"/>
    <property type="match status" value="1"/>
</dbReference>
<protein>
    <submittedName>
        <fullName evidence="3">Glycosyltransferase family 4 protein</fullName>
    </submittedName>
</protein>
<evidence type="ECO:0000313" key="3">
    <source>
        <dbReference type="EMBL" id="QIB68150.1"/>
    </source>
</evidence>
<sequence>MDRNKETILIISHFSGGEDIESGVKNLVKDNDRFKYIANKLGIGYSVKVLTSAFFHTQKKHTSKQSEKLGNYELIYIQEPGYKKNICLKRFYSHYIYGRNIRRYLEALEKMPAIIYCAVPSLSGAFSAVRYAKNKDIPIIIDIQDIWPDAFKLVFNPPIVGSLIYYPIKKMADYIYRNATEIVAVSETYCKRAAAVRTLESPGSAIYLGTSFDAFDSISPLSEAKQENEIRLMYIGTLGHSYDLKCAMDAYRVAIEKLSRAAQLTFWVLGDGPLLNEFQQYARDRKLNIVFKGRLNYQDMVAYLKDADIAINPIAGTSMASIINKHGDYAAAGLPVVSTQDSEEYKRLLNDFEAGFTCKSGDAEAVAEKICFLVENSEIRKAMSANSRKMGEALFNRDKTYNKIEEIIEAVKKGRTDREGQL</sequence>
<dbReference type="RefSeq" id="WP_163065070.1">
    <property type="nucleotide sequence ID" value="NZ_CP048649.1"/>
</dbReference>
<dbReference type="AlphaFoldDB" id="A0A858BT82"/>
<dbReference type="PANTHER" id="PTHR12526">
    <property type="entry name" value="GLYCOSYLTRANSFERASE"/>
    <property type="match status" value="1"/>
</dbReference>
<dbReference type="GO" id="GO:0016757">
    <property type="term" value="F:glycosyltransferase activity"/>
    <property type="evidence" value="ECO:0007669"/>
    <property type="project" value="UniProtKB-KW"/>
</dbReference>
<keyword evidence="1" id="KW-0328">Glycosyltransferase</keyword>
<dbReference type="EMBL" id="CP048649">
    <property type="protein sequence ID" value="QIB68150.1"/>
    <property type="molecule type" value="Genomic_DNA"/>
</dbReference>
<dbReference type="Gene3D" id="3.40.50.2000">
    <property type="entry name" value="Glycogen Phosphorylase B"/>
    <property type="match status" value="2"/>
</dbReference>
<reference evidence="3 4" key="1">
    <citation type="submission" date="2020-02" db="EMBL/GenBank/DDBJ databases">
        <authorList>
            <person name="Kim Y.B."/>
            <person name="Roh S.W."/>
        </authorList>
    </citation>
    <scope>NUCLEOTIDE SEQUENCE [LARGE SCALE GENOMIC DNA]</scope>
    <source>
        <strain evidence="3 4">DSM 103574</strain>
    </source>
</reference>
<evidence type="ECO:0000256" key="2">
    <source>
        <dbReference type="ARBA" id="ARBA00022679"/>
    </source>
</evidence>
<name>A0A858BT82_9FIRM</name>
<organism evidence="3 4">
    <name type="scientific">Aminipila butyrica</name>
    <dbReference type="NCBI Taxonomy" id="433296"/>
    <lineage>
        <taxon>Bacteria</taxon>
        <taxon>Bacillati</taxon>
        <taxon>Bacillota</taxon>
        <taxon>Clostridia</taxon>
        <taxon>Peptostreptococcales</taxon>
        <taxon>Anaerovoracaceae</taxon>
        <taxon>Aminipila</taxon>
    </lineage>
</organism>